<comment type="caution">
    <text evidence="7">The sequence shown here is derived from an EMBL/GenBank/DDBJ whole genome shotgun (WGS) entry which is preliminary data.</text>
</comment>
<dbReference type="PANTHER" id="PTHR34605:SF3">
    <property type="entry name" value="P CELL-TYPE AGGLUTINATION PROTEIN MAP4-LIKE-RELATED"/>
    <property type="match status" value="1"/>
</dbReference>
<evidence type="ECO:0000313" key="8">
    <source>
        <dbReference type="Proteomes" id="UP000321523"/>
    </source>
</evidence>
<keyword evidence="2 4" id="KW-0238">DNA-binding</keyword>
<proteinExistence type="predicted"/>
<gene>
    <name evidence="7" type="ORF">SAE02_78450</name>
</gene>
<evidence type="ECO:0000256" key="4">
    <source>
        <dbReference type="PROSITE-ProRule" id="PRU01248"/>
    </source>
</evidence>
<keyword evidence="8" id="KW-1185">Reference proteome</keyword>
<feature type="domain" description="Tyr recombinase" evidence="5">
    <location>
        <begin position="177"/>
        <end position="394"/>
    </location>
</feature>
<dbReference type="EMBL" id="BJYZ01000136">
    <property type="protein sequence ID" value="GEO43697.1"/>
    <property type="molecule type" value="Genomic_DNA"/>
</dbReference>
<dbReference type="Pfam" id="PF00589">
    <property type="entry name" value="Phage_integrase"/>
    <property type="match status" value="1"/>
</dbReference>
<dbReference type="PANTHER" id="PTHR34605">
    <property type="entry name" value="PHAGE_INTEGRASE DOMAIN-CONTAINING PROTEIN"/>
    <property type="match status" value="1"/>
</dbReference>
<dbReference type="SUPFAM" id="SSF56349">
    <property type="entry name" value="DNA breaking-rejoining enzymes"/>
    <property type="match status" value="1"/>
</dbReference>
<evidence type="ECO:0000256" key="3">
    <source>
        <dbReference type="ARBA" id="ARBA00023172"/>
    </source>
</evidence>
<sequence>MPPDRLPDLIAPTTPPAADPDAVARNLARHAEISADSYAANTKRALEGDTRLFQAWCAGHGRVSLPAEPRTVGDFVAAMAAGEVVEVESRDRHGRPRAVTLGGVRRPATIGRYLASIAHLHRAAGLAFDRAHPEITQRLRGVRRRLGVRQRQARGLCWDEILRMLPGDPPDRPPYEPLWERLRSDERGALKAAARLAWLSDLRDRALLLVAYETLCRRAELVALRVEHLHRGADGVTVFVERAKNDPEGEGRHRPLRRRTVAALDAWLAAVDWSERERLRQDGRSRATVAAAPSVVASGPLFRSIHRAGRVRDAALPASRVPVILKRLGTEAGLDPEAVAGLSGHSTRVGAAQDLRRSGASVLDLQAEGGWRDPRMPGRYTARIDAAHGAMARLARIQEGEDDGQGDT</sequence>
<name>A0A512E4Q6_9PROT</name>
<dbReference type="InterPro" id="IPR010998">
    <property type="entry name" value="Integrase_recombinase_N"/>
</dbReference>
<dbReference type="GO" id="GO:0003677">
    <property type="term" value="F:DNA binding"/>
    <property type="evidence" value="ECO:0007669"/>
    <property type="project" value="UniProtKB-UniRule"/>
</dbReference>
<dbReference type="InterPro" id="IPR002104">
    <property type="entry name" value="Integrase_catalytic"/>
</dbReference>
<dbReference type="InterPro" id="IPR013762">
    <property type="entry name" value="Integrase-like_cat_sf"/>
</dbReference>
<protein>
    <submittedName>
        <fullName evidence="7">Integrase</fullName>
    </submittedName>
</protein>
<reference evidence="7 8" key="1">
    <citation type="submission" date="2019-07" db="EMBL/GenBank/DDBJ databases">
        <title>Whole genome shotgun sequence of Skermanella aerolata NBRC 106429.</title>
        <authorList>
            <person name="Hosoyama A."/>
            <person name="Uohara A."/>
            <person name="Ohji S."/>
            <person name="Ichikawa N."/>
        </authorList>
    </citation>
    <scope>NUCLEOTIDE SEQUENCE [LARGE SCALE GENOMIC DNA]</scope>
    <source>
        <strain evidence="7 8">NBRC 106429</strain>
    </source>
</reference>
<dbReference type="InterPro" id="IPR044068">
    <property type="entry name" value="CB"/>
</dbReference>
<keyword evidence="3" id="KW-0233">DNA recombination</keyword>
<evidence type="ECO:0000313" key="7">
    <source>
        <dbReference type="EMBL" id="GEO43697.1"/>
    </source>
</evidence>
<evidence type="ECO:0000256" key="1">
    <source>
        <dbReference type="ARBA" id="ARBA00022908"/>
    </source>
</evidence>
<dbReference type="GO" id="GO:0015074">
    <property type="term" value="P:DNA integration"/>
    <property type="evidence" value="ECO:0007669"/>
    <property type="project" value="UniProtKB-KW"/>
</dbReference>
<evidence type="ECO:0000256" key="2">
    <source>
        <dbReference type="ARBA" id="ARBA00023125"/>
    </source>
</evidence>
<evidence type="ECO:0000259" key="6">
    <source>
        <dbReference type="PROSITE" id="PS51900"/>
    </source>
</evidence>
<organism evidence="7 8">
    <name type="scientific">Skermanella aerolata</name>
    <dbReference type="NCBI Taxonomy" id="393310"/>
    <lineage>
        <taxon>Bacteria</taxon>
        <taxon>Pseudomonadati</taxon>
        <taxon>Pseudomonadota</taxon>
        <taxon>Alphaproteobacteria</taxon>
        <taxon>Rhodospirillales</taxon>
        <taxon>Azospirillaceae</taxon>
        <taxon>Skermanella</taxon>
    </lineage>
</organism>
<dbReference type="Proteomes" id="UP000321523">
    <property type="component" value="Unassembled WGS sequence"/>
</dbReference>
<evidence type="ECO:0000259" key="5">
    <source>
        <dbReference type="PROSITE" id="PS51898"/>
    </source>
</evidence>
<accession>A0A512E4Q6</accession>
<dbReference type="SUPFAM" id="SSF47823">
    <property type="entry name" value="lambda integrase-like, N-terminal domain"/>
    <property type="match status" value="1"/>
</dbReference>
<dbReference type="GO" id="GO:0006310">
    <property type="term" value="P:DNA recombination"/>
    <property type="evidence" value="ECO:0007669"/>
    <property type="project" value="UniProtKB-KW"/>
</dbReference>
<keyword evidence="1" id="KW-0229">DNA integration</keyword>
<dbReference type="Gene3D" id="1.10.443.10">
    <property type="entry name" value="Intergrase catalytic core"/>
    <property type="match status" value="1"/>
</dbReference>
<dbReference type="InterPro" id="IPR052925">
    <property type="entry name" value="Phage_Integrase-like_Recomb"/>
</dbReference>
<dbReference type="PROSITE" id="PS51898">
    <property type="entry name" value="TYR_RECOMBINASE"/>
    <property type="match status" value="1"/>
</dbReference>
<dbReference type="Gene3D" id="1.10.150.130">
    <property type="match status" value="1"/>
</dbReference>
<dbReference type="AlphaFoldDB" id="A0A512E4Q6"/>
<dbReference type="InterPro" id="IPR011010">
    <property type="entry name" value="DNA_brk_join_enz"/>
</dbReference>
<feature type="domain" description="Core-binding (CB)" evidence="6">
    <location>
        <begin position="17"/>
        <end position="125"/>
    </location>
</feature>
<dbReference type="PROSITE" id="PS51900">
    <property type="entry name" value="CB"/>
    <property type="match status" value="1"/>
</dbReference>